<dbReference type="Proteomes" id="UP001064489">
    <property type="component" value="Chromosome 5"/>
</dbReference>
<protein>
    <submittedName>
        <fullName evidence="2">Uncharacterized protein</fullName>
    </submittedName>
</protein>
<keyword evidence="3" id="KW-1185">Reference proteome</keyword>
<name>A0AAD5NSY2_ACENE</name>
<dbReference type="EMBL" id="JAJSOW010000102">
    <property type="protein sequence ID" value="KAI9178227.1"/>
    <property type="molecule type" value="Genomic_DNA"/>
</dbReference>
<sequence>MALPLVFMLPKSTCLLFPGNENRSPGCSSTNNTTPISTGPQSAISSCSEKDRLFSQNDKKTEEIANALLLCTVKVKREETRRVFERKSSRFKIRVIGIGYY</sequence>
<evidence type="ECO:0000313" key="2">
    <source>
        <dbReference type="EMBL" id="KAI9178227.1"/>
    </source>
</evidence>
<evidence type="ECO:0000313" key="3">
    <source>
        <dbReference type="Proteomes" id="UP001064489"/>
    </source>
</evidence>
<organism evidence="2 3">
    <name type="scientific">Acer negundo</name>
    <name type="common">Box elder</name>
    <dbReference type="NCBI Taxonomy" id="4023"/>
    <lineage>
        <taxon>Eukaryota</taxon>
        <taxon>Viridiplantae</taxon>
        <taxon>Streptophyta</taxon>
        <taxon>Embryophyta</taxon>
        <taxon>Tracheophyta</taxon>
        <taxon>Spermatophyta</taxon>
        <taxon>Magnoliopsida</taxon>
        <taxon>eudicotyledons</taxon>
        <taxon>Gunneridae</taxon>
        <taxon>Pentapetalae</taxon>
        <taxon>rosids</taxon>
        <taxon>malvids</taxon>
        <taxon>Sapindales</taxon>
        <taxon>Sapindaceae</taxon>
        <taxon>Hippocastanoideae</taxon>
        <taxon>Acereae</taxon>
        <taxon>Acer</taxon>
    </lineage>
</organism>
<accession>A0AAD5NSY2</accession>
<reference evidence="2" key="1">
    <citation type="journal article" date="2022" name="Plant J.">
        <title>Strategies of tolerance reflected in two North American maple genomes.</title>
        <authorList>
            <person name="McEvoy S.L."/>
            <person name="Sezen U.U."/>
            <person name="Trouern-Trend A."/>
            <person name="McMahon S.M."/>
            <person name="Schaberg P.G."/>
            <person name="Yang J."/>
            <person name="Wegrzyn J.L."/>
            <person name="Swenson N.G."/>
        </authorList>
    </citation>
    <scope>NUCLEOTIDE SEQUENCE</scope>
    <source>
        <strain evidence="2">91603</strain>
    </source>
</reference>
<feature type="region of interest" description="Disordered" evidence="1">
    <location>
        <begin position="22"/>
        <end position="44"/>
    </location>
</feature>
<comment type="caution">
    <text evidence="2">The sequence shown here is derived from an EMBL/GenBank/DDBJ whole genome shotgun (WGS) entry which is preliminary data.</text>
</comment>
<evidence type="ECO:0000256" key="1">
    <source>
        <dbReference type="SAM" id="MobiDB-lite"/>
    </source>
</evidence>
<gene>
    <name evidence="2" type="ORF">LWI28_024112</name>
</gene>
<proteinExistence type="predicted"/>
<dbReference type="AlphaFoldDB" id="A0AAD5NSY2"/>
<reference evidence="2" key="2">
    <citation type="submission" date="2023-02" db="EMBL/GenBank/DDBJ databases">
        <authorList>
            <person name="Swenson N.G."/>
            <person name="Wegrzyn J.L."/>
            <person name="Mcevoy S.L."/>
        </authorList>
    </citation>
    <scope>NUCLEOTIDE SEQUENCE</scope>
    <source>
        <strain evidence="2">91603</strain>
        <tissue evidence="2">Leaf</tissue>
    </source>
</reference>